<dbReference type="eggNOG" id="ENOG50309VQ">
    <property type="taxonomic scope" value="Bacteria"/>
</dbReference>
<dbReference type="PATRIC" id="fig|179408.3.peg.66"/>
<keyword evidence="3" id="KW-1185">Reference proteome</keyword>
<accession>K9VA26</accession>
<feature type="region of interest" description="Disordered" evidence="1">
    <location>
        <begin position="231"/>
        <end position="253"/>
    </location>
</feature>
<dbReference type="KEGG" id="oni:Osc7112_0051"/>
<feature type="compositionally biased region" description="Pro residues" evidence="1">
    <location>
        <begin position="399"/>
        <end position="411"/>
    </location>
</feature>
<dbReference type="HOGENOM" id="CLU_601090_0_0_3"/>
<feature type="region of interest" description="Disordered" evidence="1">
    <location>
        <begin position="116"/>
        <end position="215"/>
    </location>
</feature>
<protein>
    <submittedName>
        <fullName evidence="2">Uncharacterized protein</fullName>
    </submittedName>
</protein>
<gene>
    <name evidence="2" type="ORF">Osc7112_0051</name>
</gene>
<dbReference type="Proteomes" id="UP000010478">
    <property type="component" value="Chromosome"/>
</dbReference>
<proteinExistence type="predicted"/>
<evidence type="ECO:0000313" key="3">
    <source>
        <dbReference type="Proteomes" id="UP000010478"/>
    </source>
</evidence>
<sequence length="455" mass="47019">MSIFKQFPTSVRYLIARLRHWTQPAVWAPLAVLCAGGLFIWEVSVNPERLSIDGEEEPASNTPASLSGLSAEDTAIAAEIDSLPVLVNKFNGSTASELNVLNSSVVKSKGLFEELRDRDLETPQPSSAPKRVGSSGFLPLPNLANPAVEAGNNNPQNSSLPSSNATSALSLPGSGRLTSGIKKIQPESGGTATATLSQASSDANSDKQNENSLPVSPLQAAMKKYVVADTSATATSPEKTADSATLLDRPASDPAAVNATNLLPTTATAQGEANPVNVPTALPPIVAPTNTASKESQEFLKPTATVPESLAGLNSRVPNLPEINAGAATVALPKNPYQTNLSGSGLAPEVQPVALPVAIPSPTPLLPNVGPSPFPSGIGGSKIISPQFSPNSANSQFQTPPPSQLNLPEPPNFGVVPQNTNQGVQPIQPQPFSTPRSLTPGRYIGGGQINTFSNP</sequence>
<feature type="region of interest" description="Disordered" evidence="1">
    <location>
        <begin position="377"/>
        <end position="455"/>
    </location>
</feature>
<dbReference type="OrthoDB" id="459661at2"/>
<dbReference type="EMBL" id="CP003614">
    <property type="protein sequence ID" value="AFZ04696.1"/>
    <property type="molecule type" value="Genomic_DNA"/>
</dbReference>
<feature type="compositionally biased region" description="Low complexity" evidence="1">
    <location>
        <begin position="152"/>
        <end position="164"/>
    </location>
</feature>
<dbReference type="RefSeq" id="WP_015174035.1">
    <property type="nucleotide sequence ID" value="NC_019729.1"/>
</dbReference>
<reference evidence="2 3" key="1">
    <citation type="submission" date="2012-05" db="EMBL/GenBank/DDBJ databases">
        <title>Finished chromosome of genome of Oscillatoria sp. PCC 7112.</title>
        <authorList>
            <consortium name="US DOE Joint Genome Institute"/>
            <person name="Gugger M."/>
            <person name="Coursin T."/>
            <person name="Rippka R."/>
            <person name="Tandeau De Marsac N."/>
            <person name="Huntemann M."/>
            <person name="Wei C.-L."/>
            <person name="Han J."/>
            <person name="Detter J.C."/>
            <person name="Han C."/>
            <person name="Tapia R."/>
            <person name="Davenport K."/>
            <person name="Daligault H."/>
            <person name="Erkkila T."/>
            <person name="Gu W."/>
            <person name="Munk A.C.C."/>
            <person name="Teshima H."/>
            <person name="Xu Y."/>
            <person name="Chain P."/>
            <person name="Chen A."/>
            <person name="Krypides N."/>
            <person name="Mavromatis K."/>
            <person name="Markowitz V."/>
            <person name="Szeto E."/>
            <person name="Ivanova N."/>
            <person name="Mikhailova N."/>
            <person name="Ovchinnikova G."/>
            <person name="Pagani I."/>
            <person name="Pati A."/>
            <person name="Goodwin L."/>
            <person name="Peters L."/>
            <person name="Pitluck S."/>
            <person name="Woyke T."/>
            <person name="Kerfeld C."/>
        </authorList>
    </citation>
    <scope>NUCLEOTIDE SEQUENCE [LARGE SCALE GENOMIC DNA]</scope>
    <source>
        <strain evidence="2 3">PCC 7112</strain>
    </source>
</reference>
<feature type="compositionally biased region" description="Polar residues" evidence="1">
    <location>
        <begin position="387"/>
        <end position="398"/>
    </location>
</feature>
<feature type="compositionally biased region" description="Polar residues" evidence="1">
    <location>
        <begin position="417"/>
        <end position="437"/>
    </location>
</feature>
<evidence type="ECO:0000313" key="2">
    <source>
        <dbReference type="EMBL" id="AFZ04696.1"/>
    </source>
</evidence>
<evidence type="ECO:0000256" key="1">
    <source>
        <dbReference type="SAM" id="MobiDB-lite"/>
    </source>
</evidence>
<dbReference type="AlphaFoldDB" id="K9VA26"/>
<feature type="compositionally biased region" description="Polar residues" evidence="1">
    <location>
        <begin position="188"/>
        <end position="203"/>
    </location>
</feature>
<organism evidence="2 3">
    <name type="scientific">Phormidium nigroviride PCC 7112</name>
    <dbReference type="NCBI Taxonomy" id="179408"/>
    <lineage>
        <taxon>Bacteria</taxon>
        <taxon>Bacillati</taxon>
        <taxon>Cyanobacteriota</taxon>
        <taxon>Cyanophyceae</taxon>
        <taxon>Oscillatoriophycideae</taxon>
        <taxon>Oscillatoriales</taxon>
        <taxon>Oscillatoriaceae</taxon>
        <taxon>Phormidium</taxon>
    </lineage>
</organism>
<name>K9VA26_9CYAN</name>